<dbReference type="Proteomes" id="UP000318946">
    <property type="component" value="Chromosome"/>
</dbReference>
<dbReference type="EMBL" id="AP019735">
    <property type="protein sequence ID" value="BBL03169.1"/>
    <property type="molecule type" value="Genomic_DNA"/>
</dbReference>
<dbReference type="OrthoDB" id="1524821at2"/>
<dbReference type="RefSeq" id="WP_141412084.1">
    <property type="nucleotide sequence ID" value="NZ_AP019735.1"/>
</dbReference>
<dbReference type="KEGG" id="acou:A5CBH24_04820"/>
<evidence type="ECO:0008006" key="3">
    <source>
        <dbReference type="Google" id="ProtNLM"/>
    </source>
</evidence>
<accession>A0A4Y1WSD0</accession>
<dbReference type="Pfam" id="PF02620">
    <property type="entry name" value="YceD"/>
    <property type="match status" value="1"/>
</dbReference>
<organism evidence="1 2">
    <name type="scientific">Alistipes communis</name>
    <dbReference type="NCBI Taxonomy" id="2585118"/>
    <lineage>
        <taxon>Bacteria</taxon>
        <taxon>Pseudomonadati</taxon>
        <taxon>Bacteroidota</taxon>
        <taxon>Bacteroidia</taxon>
        <taxon>Bacteroidales</taxon>
        <taxon>Rikenellaceae</taxon>
        <taxon>Alistipes</taxon>
    </lineage>
</organism>
<sequence length="190" mass="21255">MDVTKQYAIAWKGLKNGTYRFDFKVDNALFEAYGSTDIKDGDLSVGVTLERGESMLSLQTVIRGTVTVACDRCLEDCRLPVAFDGTLLVRFSDEVADYDGEVMWISPAEGEVSLAQYIYESIVLSLPYQRVHPEGECDADMLHRFRIVSQEEFSQIEHDAETRAEASQPLDGDALAQLSSLKEKLEGEKK</sequence>
<evidence type="ECO:0000313" key="1">
    <source>
        <dbReference type="EMBL" id="BBL03169.1"/>
    </source>
</evidence>
<keyword evidence="2" id="KW-1185">Reference proteome</keyword>
<reference evidence="2" key="1">
    <citation type="submission" date="2019-06" db="EMBL/GenBank/DDBJ databases">
        <title>Alistipes onderdonkii subsp. vulgaris subsp. nov., Alistipes dispar sp. nov. and Alistipes communis sp. nov., isolated from human faeces, and creation of Alistipes onderdonkii subsp. onderdonkii subsp. nov.</title>
        <authorList>
            <person name="Sakamoto M."/>
            <person name="Ikeyama N."/>
            <person name="Ogata Y."/>
            <person name="Suda W."/>
            <person name="Iino T."/>
            <person name="Hattori M."/>
            <person name="Ohkuma M."/>
        </authorList>
    </citation>
    <scope>NUCLEOTIDE SEQUENCE [LARGE SCALE GENOMIC DNA]</scope>
    <source>
        <strain evidence="2">5CBH24</strain>
    </source>
</reference>
<evidence type="ECO:0000313" key="2">
    <source>
        <dbReference type="Proteomes" id="UP000318946"/>
    </source>
</evidence>
<gene>
    <name evidence="1" type="ORF">A5CBH24_04820</name>
</gene>
<proteinExistence type="predicted"/>
<name>A0A4Y1WSD0_9BACT</name>
<protein>
    <recommendedName>
        <fullName evidence="3">DNA-binding protein</fullName>
    </recommendedName>
</protein>
<dbReference type="InterPro" id="IPR003772">
    <property type="entry name" value="YceD"/>
</dbReference>
<dbReference type="AlphaFoldDB" id="A0A4Y1WSD0"/>
<dbReference type="GeneID" id="78341193"/>